<reference evidence="1" key="2">
    <citation type="journal article" date="2015" name="Data Brief">
        <title>Shoot transcriptome of the giant reed, Arundo donax.</title>
        <authorList>
            <person name="Barrero R.A."/>
            <person name="Guerrero F.D."/>
            <person name="Moolhuijzen P."/>
            <person name="Goolsby J.A."/>
            <person name="Tidwell J."/>
            <person name="Bellgard S.E."/>
            <person name="Bellgard M.I."/>
        </authorList>
    </citation>
    <scope>NUCLEOTIDE SEQUENCE</scope>
    <source>
        <tissue evidence="1">Shoot tissue taken approximately 20 cm above the soil surface</tissue>
    </source>
</reference>
<dbReference type="EMBL" id="GBRH01206414">
    <property type="protein sequence ID" value="JAD91481.1"/>
    <property type="molecule type" value="Transcribed_RNA"/>
</dbReference>
<accession>A0A0A9DUL5</accession>
<evidence type="ECO:0000313" key="1">
    <source>
        <dbReference type="EMBL" id="JAD91481.1"/>
    </source>
</evidence>
<proteinExistence type="predicted"/>
<reference evidence="1" key="1">
    <citation type="submission" date="2014-09" db="EMBL/GenBank/DDBJ databases">
        <authorList>
            <person name="Magalhaes I.L.F."/>
            <person name="Oliveira U."/>
            <person name="Santos F.R."/>
            <person name="Vidigal T.H.D.A."/>
            <person name="Brescovit A.D."/>
            <person name="Santos A.J."/>
        </authorList>
    </citation>
    <scope>NUCLEOTIDE SEQUENCE</scope>
    <source>
        <tissue evidence="1">Shoot tissue taken approximately 20 cm above the soil surface</tissue>
    </source>
</reference>
<name>A0A0A9DUL5_ARUDO</name>
<protein>
    <submittedName>
        <fullName evidence="1">Uncharacterized protein</fullName>
    </submittedName>
</protein>
<organism evidence="1">
    <name type="scientific">Arundo donax</name>
    <name type="common">Giant reed</name>
    <name type="synonym">Donax arundinaceus</name>
    <dbReference type="NCBI Taxonomy" id="35708"/>
    <lineage>
        <taxon>Eukaryota</taxon>
        <taxon>Viridiplantae</taxon>
        <taxon>Streptophyta</taxon>
        <taxon>Embryophyta</taxon>
        <taxon>Tracheophyta</taxon>
        <taxon>Spermatophyta</taxon>
        <taxon>Magnoliopsida</taxon>
        <taxon>Liliopsida</taxon>
        <taxon>Poales</taxon>
        <taxon>Poaceae</taxon>
        <taxon>PACMAD clade</taxon>
        <taxon>Arundinoideae</taxon>
        <taxon>Arundineae</taxon>
        <taxon>Arundo</taxon>
    </lineage>
</organism>
<sequence length="13" mass="1764">MEVWSMFYRFIVR</sequence>